<name>A0A0A0L1N6_CUCSA</name>
<dbReference type="OrthoDB" id="773121at2759"/>
<keyword evidence="3" id="KW-0238">DNA-binding</keyword>
<reference evidence="8 9" key="2">
    <citation type="journal article" date="2009" name="PLoS ONE">
        <title>An integrated genetic and cytogenetic map of the cucumber genome.</title>
        <authorList>
            <person name="Ren Y."/>
            <person name="Zhang Z."/>
            <person name="Liu J."/>
            <person name="Staub J.E."/>
            <person name="Han Y."/>
            <person name="Cheng Z."/>
            <person name="Li X."/>
            <person name="Lu J."/>
            <person name="Miao H."/>
            <person name="Kang H."/>
            <person name="Xie B."/>
            <person name="Gu X."/>
            <person name="Wang X."/>
            <person name="Du Y."/>
            <person name="Jin W."/>
            <person name="Huang S."/>
        </authorList>
    </citation>
    <scope>NUCLEOTIDE SEQUENCE [LARGE SCALE GENOMIC DNA]</scope>
    <source>
        <strain evidence="9">cv. 9930</strain>
    </source>
</reference>
<evidence type="ECO:0000256" key="4">
    <source>
        <dbReference type="ARBA" id="ARBA00023163"/>
    </source>
</evidence>
<dbReference type="Proteomes" id="UP000029981">
    <property type="component" value="Chromosome 4"/>
</dbReference>
<dbReference type="GO" id="GO:0048528">
    <property type="term" value="P:post-embryonic root development"/>
    <property type="evidence" value="ECO:0000318"/>
    <property type="project" value="GO_Central"/>
</dbReference>
<accession>A0A0A0L1N6</accession>
<dbReference type="PANTHER" id="PTHR31194:SF90">
    <property type="entry name" value="ETHYLENE-RESPONSIVE TRANSCRIPTION FACTOR RAP2-11"/>
    <property type="match status" value="1"/>
</dbReference>
<dbReference type="Gramene" id="KGN54026">
    <property type="protein sequence ID" value="KGN54026"/>
    <property type="gene ID" value="Csa_4G268100"/>
</dbReference>
<sequence length="211" mass="23656">MESSVEKQEHRDVAFKLVGKCIKKRSGKRSFVGVRQRPSGKWVAEIKDATHDIRMWLGTFNTPEEAARAYDEAACLLRGSNARTNFTLASNSSSALSFKIRNLLIHKITLKRSSITETHAHVAHSETNQEMHMFDNNAVWSSCNGEIEVGFCHFTHSCCDLPLGFNFDMDESLSALNGITQHLGNAYDDAFDTPAAHIDYTDFSSFFFVPT</sequence>
<dbReference type="GO" id="GO:0005634">
    <property type="term" value="C:nucleus"/>
    <property type="evidence" value="ECO:0000318"/>
    <property type="project" value="GO_Central"/>
</dbReference>
<keyword evidence="9" id="KW-1185">Reference proteome</keyword>
<dbReference type="InterPro" id="IPR016177">
    <property type="entry name" value="DNA-bd_dom_sf"/>
</dbReference>
<evidence type="ECO:0000256" key="1">
    <source>
        <dbReference type="ARBA" id="ARBA00004123"/>
    </source>
</evidence>
<dbReference type="GO" id="GO:0009877">
    <property type="term" value="P:nodulation"/>
    <property type="evidence" value="ECO:0007669"/>
    <property type="project" value="UniProtKB-ARBA"/>
</dbReference>
<dbReference type="PANTHER" id="PTHR31194">
    <property type="entry name" value="SHN SHINE , DNA BINDING / TRANSCRIPTION FACTOR"/>
    <property type="match status" value="1"/>
</dbReference>
<reference evidence="8 9" key="1">
    <citation type="journal article" date="2009" name="Nat. Genet.">
        <title>The genome of the cucumber, Cucumis sativus L.</title>
        <authorList>
            <person name="Huang S."/>
            <person name="Li R."/>
            <person name="Zhang Z."/>
            <person name="Li L."/>
            <person name="Gu X."/>
            <person name="Fan W."/>
            <person name="Lucas W.J."/>
            <person name="Wang X."/>
            <person name="Xie B."/>
            <person name="Ni P."/>
            <person name="Ren Y."/>
            <person name="Zhu H."/>
            <person name="Li J."/>
            <person name="Lin K."/>
            <person name="Jin W."/>
            <person name="Fei Z."/>
            <person name="Li G."/>
            <person name="Staub J."/>
            <person name="Kilian A."/>
            <person name="van der Vossen E.A."/>
            <person name="Wu Y."/>
            <person name="Guo J."/>
            <person name="He J."/>
            <person name="Jia Z."/>
            <person name="Ren Y."/>
            <person name="Tian G."/>
            <person name="Lu Y."/>
            <person name="Ruan J."/>
            <person name="Qian W."/>
            <person name="Wang M."/>
            <person name="Huang Q."/>
            <person name="Li B."/>
            <person name="Xuan Z."/>
            <person name="Cao J."/>
            <person name="Asan"/>
            <person name="Wu Z."/>
            <person name="Zhang J."/>
            <person name="Cai Q."/>
            <person name="Bai Y."/>
            <person name="Zhao B."/>
            <person name="Han Y."/>
            <person name="Li Y."/>
            <person name="Li X."/>
            <person name="Wang S."/>
            <person name="Shi Q."/>
            <person name="Liu S."/>
            <person name="Cho W.K."/>
            <person name="Kim J.Y."/>
            <person name="Xu Y."/>
            <person name="Heller-Uszynska K."/>
            <person name="Miao H."/>
            <person name="Cheng Z."/>
            <person name="Zhang S."/>
            <person name="Wu J."/>
            <person name="Yang Y."/>
            <person name="Kang H."/>
            <person name="Li M."/>
            <person name="Liang H."/>
            <person name="Ren X."/>
            <person name="Shi Z."/>
            <person name="Wen M."/>
            <person name="Jian M."/>
            <person name="Yang H."/>
            <person name="Zhang G."/>
            <person name="Yang Z."/>
            <person name="Chen R."/>
            <person name="Liu S."/>
            <person name="Li J."/>
            <person name="Ma L."/>
            <person name="Liu H."/>
            <person name="Zhou Y."/>
            <person name="Zhao J."/>
            <person name="Fang X."/>
            <person name="Li G."/>
            <person name="Fang L."/>
            <person name="Li Y."/>
            <person name="Liu D."/>
            <person name="Zheng H."/>
            <person name="Zhang Y."/>
            <person name="Qin N."/>
            <person name="Li Z."/>
            <person name="Yang G."/>
            <person name="Yang S."/>
            <person name="Bolund L."/>
            <person name="Kristiansen K."/>
            <person name="Zheng H."/>
            <person name="Li S."/>
            <person name="Zhang X."/>
            <person name="Yang H."/>
            <person name="Wang J."/>
            <person name="Sun R."/>
            <person name="Zhang B."/>
            <person name="Jiang S."/>
            <person name="Wang J."/>
            <person name="Du Y."/>
            <person name="Li S."/>
        </authorList>
    </citation>
    <scope>NUCLEOTIDE SEQUENCE [LARGE SCALE GENOMIC DNA]</scope>
    <source>
        <strain evidence="9">cv. 9930</strain>
    </source>
</reference>
<keyword evidence="5" id="KW-0539">Nucleus</keyword>
<comment type="similarity">
    <text evidence="6">Belongs to the AP2/ERF transcription factor family. ERF subfamily.</text>
</comment>
<dbReference type="SUPFAM" id="SSF54171">
    <property type="entry name" value="DNA-binding domain"/>
    <property type="match status" value="1"/>
</dbReference>
<dbReference type="eggNOG" id="ENOG502RB9M">
    <property type="taxonomic scope" value="Eukaryota"/>
</dbReference>
<dbReference type="KEGG" id="csv:101222114"/>
<dbReference type="STRING" id="3659.A0A0A0L1N6"/>
<dbReference type="SMART" id="SM00380">
    <property type="entry name" value="AP2"/>
    <property type="match status" value="1"/>
</dbReference>
<reference evidence="8 9" key="4">
    <citation type="journal article" date="2011" name="BMC Genomics">
        <title>RNA-Seq improves annotation of protein-coding genes in the cucumber genome.</title>
        <authorList>
            <person name="Li Z."/>
            <person name="Zhang Z."/>
            <person name="Yan P."/>
            <person name="Huang S."/>
            <person name="Fei Z."/>
            <person name="Lin K."/>
        </authorList>
    </citation>
    <scope>NUCLEOTIDE SEQUENCE [LARGE SCALE GENOMIC DNA]</scope>
    <source>
        <strain evidence="9">cv. 9930</strain>
    </source>
</reference>
<keyword evidence="2" id="KW-0805">Transcription regulation</keyword>
<dbReference type="Pfam" id="PF00847">
    <property type="entry name" value="AP2"/>
    <property type="match status" value="1"/>
</dbReference>
<evidence type="ECO:0000256" key="6">
    <source>
        <dbReference type="ARBA" id="ARBA00024343"/>
    </source>
</evidence>
<protein>
    <recommendedName>
        <fullName evidence="7">AP2/ERF domain-containing protein</fullName>
    </recommendedName>
</protein>
<dbReference type="InterPro" id="IPR036955">
    <property type="entry name" value="AP2/ERF_dom_sf"/>
</dbReference>
<dbReference type="FunFam" id="3.30.730.10:FF:000005">
    <property type="entry name" value="ethylene-responsive transcription factor RAP2-11"/>
    <property type="match status" value="1"/>
</dbReference>
<evidence type="ECO:0000256" key="2">
    <source>
        <dbReference type="ARBA" id="ARBA00023015"/>
    </source>
</evidence>
<organism evidence="8 9">
    <name type="scientific">Cucumis sativus</name>
    <name type="common">Cucumber</name>
    <dbReference type="NCBI Taxonomy" id="3659"/>
    <lineage>
        <taxon>Eukaryota</taxon>
        <taxon>Viridiplantae</taxon>
        <taxon>Streptophyta</taxon>
        <taxon>Embryophyta</taxon>
        <taxon>Tracheophyta</taxon>
        <taxon>Spermatophyta</taxon>
        <taxon>Magnoliopsida</taxon>
        <taxon>eudicotyledons</taxon>
        <taxon>Gunneridae</taxon>
        <taxon>Pentapetalae</taxon>
        <taxon>rosids</taxon>
        <taxon>fabids</taxon>
        <taxon>Cucurbitales</taxon>
        <taxon>Cucurbitaceae</taxon>
        <taxon>Benincaseae</taxon>
        <taxon>Cucumis</taxon>
    </lineage>
</organism>
<evidence type="ECO:0000313" key="8">
    <source>
        <dbReference type="EMBL" id="KGN54026.1"/>
    </source>
</evidence>
<dbReference type="PROSITE" id="PS51032">
    <property type="entry name" value="AP2_ERF"/>
    <property type="match status" value="1"/>
</dbReference>
<evidence type="ECO:0000313" key="9">
    <source>
        <dbReference type="Proteomes" id="UP000029981"/>
    </source>
</evidence>
<dbReference type="PRINTS" id="PR00367">
    <property type="entry name" value="ETHRSPELEMNT"/>
</dbReference>
<comment type="subcellular location">
    <subcellularLocation>
        <location evidence="1">Nucleus</location>
    </subcellularLocation>
</comment>
<evidence type="ECO:0000259" key="7">
    <source>
        <dbReference type="PROSITE" id="PS51032"/>
    </source>
</evidence>
<evidence type="ECO:0000256" key="3">
    <source>
        <dbReference type="ARBA" id="ARBA00023125"/>
    </source>
</evidence>
<gene>
    <name evidence="8" type="ORF">Csa_4G268100</name>
</gene>
<dbReference type="GO" id="GO:0000976">
    <property type="term" value="F:transcription cis-regulatory region binding"/>
    <property type="evidence" value="ECO:0000318"/>
    <property type="project" value="GO_Central"/>
</dbReference>
<keyword evidence="4" id="KW-0804">Transcription</keyword>
<dbReference type="Gene3D" id="3.30.730.10">
    <property type="entry name" value="AP2/ERF domain"/>
    <property type="match status" value="1"/>
</dbReference>
<dbReference type="InterPro" id="IPR050913">
    <property type="entry name" value="AP2/ERF_ERF"/>
</dbReference>
<dbReference type="CDD" id="cd00018">
    <property type="entry name" value="AP2"/>
    <property type="match status" value="1"/>
</dbReference>
<proteinExistence type="inferred from homology"/>
<feature type="domain" description="AP2/ERF" evidence="7">
    <location>
        <begin position="30"/>
        <end position="87"/>
    </location>
</feature>
<dbReference type="AlphaFoldDB" id="A0A0A0L1N6"/>
<dbReference type="InterPro" id="IPR001471">
    <property type="entry name" value="AP2/ERF_dom"/>
</dbReference>
<reference evidence="8 9" key="3">
    <citation type="journal article" date="2010" name="BMC Genomics">
        <title>Transcriptome sequencing and comparative analysis of cucumber flowers with different sex types.</title>
        <authorList>
            <person name="Guo S."/>
            <person name="Zheng Y."/>
            <person name="Joung J.G."/>
            <person name="Liu S."/>
            <person name="Zhang Z."/>
            <person name="Crasta O.R."/>
            <person name="Sobral B.W."/>
            <person name="Xu Y."/>
            <person name="Huang S."/>
            <person name="Fei Z."/>
        </authorList>
    </citation>
    <scope>NUCLEOTIDE SEQUENCE [LARGE SCALE GENOMIC DNA]</scope>
    <source>
        <strain evidence="9">cv. 9930</strain>
    </source>
</reference>
<dbReference type="GO" id="GO:0003700">
    <property type="term" value="F:DNA-binding transcription factor activity"/>
    <property type="evidence" value="ECO:0000318"/>
    <property type="project" value="GO_Central"/>
</dbReference>
<dbReference type="EMBL" id="CM002925">
    <property type="protein sequence ID" value="KGN54026.1"/>
    <property type="molecule type" value="Genomic_DNA"/>
</dbReference>
<evidence type="ECO:0000256" key="5">
    <source>
        <dbReference type="ARBA" id="ARBA00023242"/>
    </source>
</evidence>